<keyword evidence="1" id="KW-1133">Transmembrane helix</keyword>
<evidence type="ECO:0000313" key="3">
    <source>
        <dbReference type="Proteomes" id="UP000199207"/>
    </source>
</evidence>
<feature type="transmembrane region" description="Helical" evidence="1">
    <location>
        <begin position="21"/>
        <end position="42"/>
    </location>
</feature>
<name>A0A1I1SUZ7_9ACTN</name>
<keyword evidence="3" id="KW-1185">Reference proteome</keyword>
<accession>A0A1I1SUZ7</accession>
<feature type="transmembrane region" description="Helical" evidence="1">
    <location>
        <begin position="54"/>
        <end position="72"/>
    </location>
</feature>
<dbReference type="Proteomes" id="UP000199207">
    <property type="component" value="Unassembled WGS sequence"/>
</dbReference>
<keyword evidence="1" id="KW-0812">Transmembrane</keyword>
<proteinExistence type="predicted"/>
<feature type="transmembrane region" description="Helical" evidence="1">
    <location>
        <begin position="143"/>
        <end position="162"/>
    </location>
</feature>
<evidence type="ECO:0000256" key="1">
    <source>
        <dbReference type="SAM" id="Phobius"/>
    </source>
</evidence>
<keyword evidence="1" id="KW-0472">Membrane</keyword>
<reference evidence="2 3" key="1">
    <citation type="submission" date="2016-10" db="EMBL/GenBank/DDBJ databases">
        <authorList>
            <person name="de Groot N.N."/>
        </authorList>
    </citation>
    <scope>NUCLEOTIDE SEQUENCE [LARGE SCALE GENOMIC DNA]</scope>
    <source>
        <strain evidence="2 3">CGMCC 4.5739</strain>
    </source>
</reference>
<evidence type="ECO:0000313" key="2">
    <source>
        <dbReference type="EMBL" id="SFD50295.1"/>
    </source>
</evidence>
<protein>
    <submittedName>
        <fullName evidence="2">Uncharacterized protein</fullName>
    </submittedName>
</protein>
<dbReference type="STRING" id="910347.SAMN05421773_11760"/>
<dbReference type="AlphaFoldDB" id="A0A1I1SUZ7"/>
<organism evidence="2 3">
    <name type="scientific">Streptomyces aidingensis</name>
    <dbReference type="NCBI Taxonomy" id="910347"/>
    <lineage>
        <taxon>Bacteria</taxon>
        <taxon>Bacillati</taxon>
        <taxon>Actinomycetota</taxon>
        <taxon>Actinomycetes</taxon>
        <taxon>Kitasatosporales</taxon>
        <taxon>Streptomycetaceae</taxon>
        <taxon>Streptomyces</taxon>
    </lineage>
</organism>
<feature type="transmembrane region" description="Helical" evidence="1">
    <location>
        <begin position="103"/>
        <end position="123"/>
    </location>
</feature>
<gene>
    <name evidence="2" type="ORF">SAMN05421773_11760</name>
</gene>
<dbReference type="OrthoDB" id="2082317at2"/>
<sequence length="174" mass="18178">MVLAAGLTVRYVLRRERAGRVLLYSLPLIDLLLLTATAVDLAHGAEPSAGHGLAALYLGFTVAYGHTVIAWADARFAYRFAGGPPPPGPPKYGLARARHEARLWLLTLGAVAIALPVLEGLILVTADSGGADGGAEVLRGWQARALVALVVHGLIALSYAVFPKQAPKTADRAG</sequence>
<dbReference type="EMBL" id="FOLM01000017">
    <property type="protein sequence ID" value="SFD50295.1"/>
    <property type="molecule type" value="Genomic_DNA"/>
</dbReference>